<dbReference type="PANTHER" id="PTHR13720">
    <property type="entry name" value="WD-40 REPEAT PROTEIN"/>
    <property type="match status" value="1"/>
</dbReference>
<comment type="subcellular location">
    <subcellularLocation>
        <location evidence="1">Cell projection</location>
        <location evidence="1">Cilium</location>
        <location evidence="1">Flagellum</location>
    </subcellularLocation>
    <subcellularLocation>
        <location evidence="2">Cytoplasm</location>
    </subcellularLocation>
</comment>
<evidence type="ECO:0000256" key="13">
    <source>
        <dbReference type="PROSITE-ProRule" id="PRU00221"/>
    </source>
</evidence>
<dbReference type="FunFam" id="2.130.10.10:FF:000207">
    <property type="entry name" value="Cilia- and flagella-associated protein 52"/>
    <property type="match status" value="1"/>
</dbReference>
<name>A7RKM0_NEMVE</name>
<keyword evidence="8" id="KW-0966">Cell projection</keyword>
<dbReference type="Pfam" id="PF00400">
    <property type="entry name" value="WD40"/>
    <property type="match status" value="4"/>
</dbReference>
<dbReference type="FunFam" id="2.130.10.10:FF:001320">
    <property type="entry name" value="Predicted protein"/>
    <property type="match status" value="1"/>
</dbReference>
<evidence type="ECO:0000259" key="14">
    <source>
        <dbReference type="Pfam" id="PF23409"/>
    </source>
</evidence>
<dbReference type="HOGENOM" id="CLU_009244_2_0_1"/>
<proteinExistence type="inferred from homology"/>
<keyword evidence="7" id="KW-0969">Cilium</keyword>
<evidence type="ECO:0000256" key="7">
    <source>
        <dbReference type="ARBA" id="ARBA00023069"/>
    </source>
</evidence>
<dbReference type="AlphaFoldDB" id="A7RKM0"/>
<feature type="domain" description="EML-like first beta-propeller" evidence="14">
    <location>
        <begin position="59"/>
        <end position="315"/>
    </location>
</feature>
<dbReference type="STRING" id="45351.A7RKM0"/>
<gene>
    <name evidence="15" type="ORF">NEMVEDRAFT_v1g84810</name>
</gene>
<dbReference type="PROSITE" id="PS50294">
    <property type="entry name" value="WD_REPEATS_REGION"/>
    <property type="match status" value="2"/>
</dbReference>
<evidence type="ECO:0000313" key="15">
    <source>
        <dbReference type="EMBL" id="EDO48010.1"/>
    </source>
</evidence>
<dbReference type="GO" id="GO:0031514">
    <property type="term" value="C:motile cilium"/>
    <property type="evidence" value="ECO:0007669"/>
    <property type="project" value="UniProtKB-SubCell"/>
</dbReference>
<feature type="repeat" description="WD" evidence="13">
    <location>
        <begin position="416"/>
        <end position="448"/>
    </location>
</feature>
<keyword evidence="4 13" id="KW-0853">WD repeat</keyword>
<evidence type="ECO:0000256" key="8">
    <source>
        <dbReference type="ARBA" id="ARBA00023273"/>
    </source>
</evidence>
<feature type="repeat" description="WD" evidence="13">
    <location>
        <begin position="584"/>
        <end position="615"/>
    </location>
</feature>
<dbReference type="PhylomeDB" id="A7RKM0"/>
<dbReference type="OMA" id="RIMVYNF"/>
<evidence type="ECO:0000256" key="1">
    <source>
        <dbReference type="ARBA" id="ARBA00004230"/>
    </source>
</evidence>
<dbReference type="Proteomes" id="UP000001593">
    <property type="component" value="Unassembled WGS sequence"/>
</dbReference>
<evidence type="ECO:0000313" key="16">
    <source>
        <dbReference type="Proteomes" id="UP000001593"/>
    </source>
</evidence>
<dbReference type="InterPro" id="IPR015943">
    <property type="entry name" value="WD40/YVTN_repeat-like_dom_sf"/>
</dbReference>
<dbReference type="GO" id="GO:0005930">
    <property type="term" value="C:axoneme"/>
    <property type="evidence" value="ECO:0007669"/>
    <property type="project" value="UniProtKB-ARBA"/>
</dbReference>
<dbReference type="SMART" id="SM00320">
    <property type="entry name" value="WD40"/>
    <property type="match status" value="12"/>
</dbReference>
<dbReference type="InterPro" id="IPR050630">
    <property type="entry name" value="WD_repeat_EMAP"/>
</dbReference>
<dbReference type="PROSITE" id="PS50082">
    <property type="entry name" value="WD_REPEATS_2"/>
    <property type="match status" value="5"/>
</dbReference>
<accession>A7RKM0</accession>
<evidence type="ECO:0000256" key="3">
    <source>
        <dbReference type="ARBA" id="ARBA00022490"/>
    </source>
</evidence>
<organism evidence="15 16">
    <name type="scientific">Nematostella vectensis</name>
    <name type="common">Starlet sea anemone</name>
    <dbReference type="NCBI Taxonomy" id="45351"/>
    <lineage>
        <taxon>Eukaryota</taxon>
        <taxon>Metazoa</taxon>
        <taxon>Cnidaria</taxon>
        <taxon>Anthozoa</taxon>
        <taxon>Hexacorallia</taxon>
        <taxon>Actiniaria</taxon>
        <taxon>Edwardsiidae</taxon>
        <taxon>Nematostella</taxon>
    </lineage>
</organism>
<keyword evidence="16" id="KW-1185">Reference proteome</keyword>
<dbReference type="InterPro" id="IPR001680">
    <property type="entry name" value="WD40_rpt"/>
</dbReference>
<dbReference type="PROSITE" id="PS00678">
    <property type="entry name" value="WD_REPEATS_1"/>
    <property type="match status" value="2"/>
</dbReference>
<evidence type="ECO:0000256" key="6">
    <source>
        <dbReference type="ARBA" id="ARBA00022846"/>
    </source>
</evidence>
<evidence type="ECO:0000256" key="9">
    <source>
        <dbReference type="ARBA" id="ARBA00029456"/>
    </source>
</evidence>
<reference evidence="15 16" key="1">
    <citation type="journal article" date="2007" name="Science">
        <title>Sea anemone genome reveals ancestral eumetazoan gene repertoire and genomic organization.</title>
        <authorList>
            <person name="Putnam N.H."/>
            <person name="Srivastava M."/>
            <person name="Hellsten U."/>
            <person name="Dirks B."/>
            <person name="Chapman J."/>
            <person name="Salamov A."/>
            <person name="Terry A."/>
            <person name="Shapiro H."/>
            <person name="Lindquist E."/>
            <person name="Kapitonov V.V."/>
            <person name="Jurka J."/>
            <person name="Genikhovich G."/>
            <person name="Grigoriev I.V."/>
            <person name="Lucas S.M."/>
            <person name="Steele R.E."/>
            <person name="Finnerty J.R."/>
            <person name="Technau U."/>
            <person name="Martindale M.Q."/>
            <person name="Rokhsar D.S."/>
        </authorList>
    </citation>
    <scope>NUCLEOTIDE SEQUENCE [LARGE SCALE GENOMIC DNA]</scope>
    <source>
        <strain evidence="16">CH2 X CH6</strain>
    </source>
</reference>
<dbReference type="KEGG" id="nve:5520229"/>
<comment type="function">
    <text evidence="11">Microtubule inner protein (MIP) part of the dynein-decorated doublet microtubules (DMTs) in cilia axoneme. Important for proper ciliary and flagellar beating. May act in cooperation with CFAP45 and axonemal dynein subunit DNAH11. May play a role in cell growth and/or survival.</text>
</comment>
<sequence length="631" mass="69258">MSNKEASDVGRLELESVIGFAGAVPNGLLVHPDRDHLIYPLGNTVVIEQIKTGKQSCLSGHTDNVTCVAVSKSGRYLASGQQAHMGFKASVIVWDYAEKKLKYQLTLHKVKVEALAFSPNDEYLVSLGGQDDGSVVVWDLQAGEAVCGSPAAVPSAGTTNAVAFANHNDNLFITGGNKTLRVWELDRPNRKIRPTECNMGQLKRIVNCIKVTEDDTHFFCGTTSGDILMINIQNRLFRHYGPAKEKFSQGVTAMELIKGGQELLVGAGDGTVAVVDCKNFKVSKANSKLCKVEGDITSIALRGQGHQFFVGTKLSQMYRFNFPEFTYERINTCHYDKVNDVVFPFGFSDIFATCSKNEIRVWNTNTSKELLRIVVPNVTCNTVDIQKDGKAFVSGWDDGKIRVFRPESGQLFYEISDAHSKGVTAVIVNSTCSKIVSGGGEGQVRVWEGKKLLGMMKEHKGSVTCIKLKRDDTECVSASTDGTCIIWNLESFVRSQIVFANTMFEAVCYHPSDCQIITAGTDRKIAYWETFDGALIRDLEGSSAGSIQGMDIALDDSVTHFVTGGADKLLKVWDYDAGQVTHLGGGHSGDITRVKICPNSRWIVSVSADGAILRWRYPYSSHNTMQQMTDR</sequence>
<evidence type="ECO:0000256" key="10">
    <source>
        <dbReference type="ARBA" id="ARBA00029552"/>
    </source>
</evidence>
<dbReference type="InterPro" id="IPR036322">
    <property type="entry name" value="WD40_repeat_dom_sf"/>
</dbReference>
<dbReference type="FunFam" id="2.130.10.10:FF:000173">
    <property type="entry name" value="Cilia- and flagella-associated protein 52"/>
    <property type="match status" value="1"/>
</dbReference>
<comment type="subunit">
    <text evidence="12">Microtubule inner protein component of sperm flagellar doublet microtubules. Interacts with BRCA2. Interacts with the CCT chaperonin complex. Interacts with HSP70. Interacts with AK8. Interacts with CFAP45. Interacts with DNAI1. Interacts with IQDC.</text>
</comment>
<dbReference type="Gene3D" id="2.130.10.10">
    <property type="entry name" value="YVTN repeat-like/Quinoprotein amine dehydrogenase"/>
    <property type="match status" value="3"/>
</dbReference>
<evidence type="ECO:0000256" key="5">
    <source>
        <dbReference type="ARBA" id="ARBA00022737"/>
    </source>
</evidence>
<dbReference type="Pfam" id="PF23409">
    <property type="entry name" value="Beta-prop_EML"/>
    <property type="match status" value="1"/>
</dbReference>
<dbReference type="InParanoid" id="A7RKM0"/>
<dbReference type="SUPFAM" id="SSF50978">
    <property type="entry name" value="WD40 repeat-like"/>
    <property type="match status" value="2"/>
</dbReference>
<comment type="similarity">
    <text evidence="9">Belongs to the CFAP52 family.</text>
</comment>
<dbReference type="eggNOG" id="KOG0266">
    <property type="taxonomic scope" value="Eukaryota"/>
</dbReference>
<feature type="repeat" description="WD" evidence="13">
    <location>
        <begin position="561"/>
        <end position="583"/>
    </location>
</feature>
<dbReference type="InterPro" id="IPR019775">
    <property type="entry name" value="WD40_repeat_CS"/>
</dbReference>
<feature type="repeat" description="WD" evidence="13">
    <location>
        <begin position="456"/>
        <end position="491"/>
    </location>
</feature>
<dbReference type="InterPro" id="IPR055439">
    <property type="entry name" value="Beta-prop_EML_1st"/>
</dbReference>
<evidence type="ECO:0000256" key="12">
    <source>
        <dbReference type="ARBA" id="ARBA00047117"/>
    </source>
</evidence>
<keyword evidence="3" id="KW-0963">Cytoplasm</keyword>
<keyword evidence="5" id="KW-0677">Repeat</keyword>
<protein>
    <recommendedName>
        <fullName evidence="10">Cilia- and flagella-associated protein 52</fullName>
    </recommendedName>
</protein>
<keyword evidence="6" id="KW-0282">Flagellum</keyword>
<evidence type="ECO:0000256" key="11">
    <source>
        <dbReference type="ARBA" id="ARBA00046056"/>
    </source>
</evidence>
<evidence type="ECO:0000256" key="2">
    <source>
        <dbReference type="ARBA" id="ARBA00004496"/>
    </source>
</evidence>
<dbReference type="OrthoDB" id="6252103at2759"/>
<evidence type="ECO:0000256" key="4">
    <source>
        <dbReference type="ARBA" id="ARBA00022574"/>
    </source>
</evidence>
<dbReference type="EMBL" id="DS469516">
    <property type="protein sequence ID" value="EDO48010.1"/>
    <property type="molecule type" value="Genomic_DNA"/>
</dbReference>
<dbReference type="PANTHER" id="PTHR13720:SF14">
    <property type="entry name" value="CILIA- AND FLAGELLA-ASSOCIATED PROTEIN 52"/>
    <property type="match status" value="1"/>
</dbReference>
<feature type="repeat" description="WD" evidence="13">
    <location>
        <begin position="105"/>
        <end position="148"/>
    </location>
</feature>